<dbReference type="Gene3D" id="3.40.50.1010">
    <property type="entry name" value="5'-nuclease"/>
    <property type="match status" value="1"/>
</dbReference>
<dbReference type="SUPFAM" id="SSF88723">
    <property type="entry name" value="PIN domain-like"/>
    <property type="match status" value="1"/>
</dbReference>
<dbReference type="Pfam" id="PF01850">
    <property type="entry name" value="PIN"/>
    <property type="match status" value="1"/>
</dbReference>
<accession>A0A450YSN5</accession>
<evidence type="ECO:0000313" key="2">
    <source>
        <dbReference type="EMBL" id="VFK44512.1"/>
    </source>
</evidence>
<reference evidence="2" key="1">
    <citation type="submission" date="2019-02" db="EMBL/GenBank/DDBJ databases">
        <authorList>
            <person name="Gruber-Vodicka R. H."/>
            <person name="Seah K. B. B."/>
        </authorList>
    </citation>
    <scope>NUCLEOTIDE SEQUENCE</scope>
    <source>
        <strain evidence="2">BECK_BZ125</strain>
    </source>
</reference>
<feature type="domain" description="PIN" evidence="1">
    <location>
        <begin position="2"/>
        <end position="122"/>
    </location>
</feature>
<evidence type="ECO:0000259" key="1">
    <source>
        <dbReference type="Pfam" id="PF01850"/>
    </source>
</evidence>
<organism evidence="2">
    <name type="scientific">Candidatus Kentrum sp. TC</name>
    <dbReference type="NCBI Taxonomy" id="2126339"/>
    <lineage>
        <taxon>Bacteria</taxon>
        <taxon>Pseudomonadati</taxon>
        <taxon>Pseudomonadota</taxon>
        <taxon>Gammaproteobacteria</taxon>
        <taxon>Candidatus Kentrum</taxon>
    </lineage>
</organism>
<gene>
    <name evidence="2" type="ORF">BECKTC1821E_GA0114239_103623</name>
</gene>
<protein>
    <recommendedName>
        <fullName evidence="1">PIN domain-containing protein</fullName>
    </recommendedName>
</protein>
<dbReference type="EMBL" id="CAADFT010000036">
    <property type="protein sequence ID" value="VFK44512.1"/>
    <property type="molecule type" value="Genomic_DNA"/>
</dbReference>
<name>A0A450YSN5_9GAMM</name>
<dbReference type="InterPro" id="IPR029060">
    <property type="entry name" value="PIN-like_dom_sf"/>
</dbReference>
<dbReference type="AlphaFoldDB" id="A0A450YSN5"/>
<sequence>MILTDTGPLVTLLDKDDSNHALCVSALSRLPPDDLLTTWPCLTEAMYLLGTVGGFHYQSKLWLLIENGELFVHSLSDSDTQRMKTLMEKYQDTPMDFADASMVATAESLSLRKIFTVDSDFRIYRLADKSAFEIVP</sequence>
<dbReference type="InterPro" id="IPR002716">
    <property type="entry name" value="PIN_dom"/>
</dbReference>
<proteinExistence type="predicted"/>